<keyword evidence="2" id="KW-1185">Reference proteome</keyword>
<name>A0ACC0JKW5_CHOFU</name>
<evidence type="ECO:0000313" key="2">
    <source>
        <dbReference type="Proteomes" id="UP001064048"/>
    </source>
</evidence>
<evidence type="ECO:0000313" key="1">
    <source>
        <dbReference type="EMBL" id="KAI8424793.1"/>
    </source>
</evidence>
<dbReference type="Proteomes" id="UP001064048">
    <property type="component" value="Chromosome 11"/>
</dbReference>
<gene>
    <name evidence="1" type="ORF">MSG28_006725</name>
</gene>
<proteinExistence type="predicted"/>
<organism evidence="1 2">
    <name type="scientific">Choristoneura fumiferana</name>
    <name type="common">Spruce budworm moth</name>
    <name type="synonym">Archips fumiferana</name>
    <dbReference type="NCBI Taxonomy" id="7141"/>
    <lineage>
        <taxon>Eukaryota</taxon>
        <taxon>Metazoa</taxon>
        <taxon>Ecdysozoa</taxon>
        <taxon>Arthropoda</taxon>
        <taxon>Hexapoda</taxon>
        <taxon>Insecta</taxon>
        <taxon>Pterygota</taxon>
        <taxon>Neoptera</taxon>
        <taxon>Endopterygota</taxon>
        <taxon>Lepidoptera</taxon>
        <taxon>Glossata</taxon>
        <taxon>Ditrysia</taxon>
        <taxon>Tortricoidea</taxon>
        <taxon>Tortricidae</taxon>
        <taxon>Tortricinae</taxon>
        <taxon>Choristoneura</taxon>
    </lineage>
</organism>
<comment type="caution">
    <text evidence="1">The sequence shown here is derived from an EMBL/GenBank/DDBJ whole genome shotgun (WGS) entry which is preliminary data.</text>
</comment>
<sequence>MFRVPVRGRIVHGRSLARLKSSSSFIRSTFIEYFAQKHGHKHVKSSSVVPLCDPTVPFVNAGMNQFKGVFLGLVEPPCARAVNAQKCVRVGGKHNDLDAVGTDGHHHTFFEMLGNWSFGDYYKKDACKMAWELLLGPYGFKAENLVVTYFSGDAVIGLQEDRECRDIWKDIGVQSSRIKGLGASDNFWEMGATGPCGPCTEIHYVNPDGSLTEIWNIVFIQCNSTSAQNPKPLSKKNWHACTQLSSSQGSSLYFFAFLAENSSFLATNCRPMGLAGLRAYISERSKVLVDTGIKLGLYLRCAFSAVFLVQPILVDVADPCLVLMELPCCREADGSVTALRRQHVDTGAGLERVAALLQDARSNYDTDLFRPIIGAIERNSSGAAYGGQWGAGAARDGAYRRLADHARMLAVCLADGVFPATSLNLKQIMRKSFKISTDVFHNPQLLRILYDEVAASLGPTYPELLVKEKAVKLILEQEENAYARMRAGLGKKWKELLARFPEVEAMADVEMSGFALGYKEFKEIMAKQSTPVIPGELVFKLYDTHGFQEDVIERIAALNNVAIDKEGFWKLLAHHKSRHKTAIKEQTQNKAQMFHKTIDELLKNNITSTNDTHKYKYTIVNNKVEFEPLKTEIVAILNDEGEWLDFLEPIVNQTYYVVTKDTNFYCEEGGQVADSGVIRVSDSALLKVDSVFKIRDFVFHKGCFTLTDDSEYMKCKSDVLLEIDGEKRLSVMRNHTAVHLLNAAMRKVLPNSVVCQVGSSVTEQGLSLTLSVYGEKLSHDVVLKAQELIRESIQANSPVETRVIDSLQLDESVLTVPGESYPETGLRLVQVGAPLPSKELCCGTHVPSVAHVGELCVTTVKAAAGHTPALHAITGPRASEARELFCRAHQLYKVVDLLEDDRRKDEVATIKTQLASLCAAAGAGAAYGEYARSLEVLDKVQKRASTNNDLALHAIAEEEIRDATLEATKEGRRFVVHFLRCSYIMPSEAVTRALRVPHPVAPTLLLGCAGGVIGAAATVPRELVTRSFTAQHWLRCILPVFEAEPAAAPGPPGTTPDTYAEMIATKVSLITCEQMVQDAMRAAIKFAHAHTKDDHHSPGAVDRSDGRGRRQN</sequence>
<reference evidence="1 2" key="1">
    <citation type="journal article" date="2022" name="Genome Biol. Evol.">
        <title>The Spruce Budworm Genome: Reconstructing the Evolutionary History of Antifreeze Proteins.</title>
        <authorList>
            <person name="Beliveau C."/>
            <person name="Gagne P."/>
            <person name="Picq S."/>
            <person name="Vernygora O."/>
            <person name="Keeling C.I."/>
            <person name="Pinkney K."/>
            <person name="Doucet D."/>
            <person name="Wen F."/>
            <person name="Johnston J.S."/>
            <person name="Maaroufi H."/>
            <person name="Boyle B."/>
            <person name="Laroche J."/>
            <person name="Dewar K."/>
            <person name="Juretic N."/>
            <person name="Blackburn G."/>
            <person name="Nisole A."/>
            <person name="Brunet B."/>
            <person name="Brandao M."/>
            <person name="Lumley L."/>
            <person name="Duan J."/>
            <person name="Quan G."/>
            <person name="Lucarotti C.J."/>
            <person name="Roe A.D."/>
            <person name="Sperling F.A.H."/>
            <person name="Levesque R.C."/>
            <person name="Cusson M."/>
        </authorList>
    </citation>
    <scope>NUCLEOTIDE SEQUENCE [LARGE SCALE GENOMIC DNA]</scope>
    <source>
        <strain evidence="1">Glfc:IPQL:Cfum</strain>
    </source>
</reference>
<dbReference type="EMBL" id="CM046111">
    <property type="protein sequence ID" value="KAI8424793.1"/>
    <property type="molecule type" value="Genomic_DNA"/>
</dbReference>
<protein>
    <submittedName>
        <fullName evidence="1">Uncharacterized protein</fullName>
    </submittedName>
</protein>
<accession>A0ACC0JKW5</accession>